<protein>
    <recommendedName>
        <fullName evidence="5">DUF4412 domain-containing protein</fullName>
    </recommendedName>
</protein>
<evidence type="ECO:0000256" key="2">
    <source>
        <dbReference type="SAM" id="SignalP"/>
    </source>
</evidence>
<feature type="chain" id="PRO_5045119378" description="DUF4412 domain-containing protein" evidence="2">
    <location>
        <begin position="26"/>
        <end position="286"/>
    </location>
</feature>
<evidence type="ECO:0000313" key="3">
    <source>
        <dbReference type="EMBL" id="GAB0056605.1"/>
    </source>
</evidence>
<organism evidence="3 4">
    <name type="scientific">Candidatus Magnetaquiglobus chichijimensis</name>
    <dbReference type="NCBI Taxonomy" id="3141448"/>
    <lineage>
        <taxon>Bacteria</taxon>
        <taxon>Pseudomonadati</taxon>
        <taxon>Pseudomonadota</taxon>
        <taxon>Magnetococcia</taxon>
        <taxon>Magnetococcales</taxon>
        <taxon>Candidatus Magnetaquicoccaceae</taxon>
        <taxon>Candidatus Magnetaquiglobus</taxon>
    </lineage>
</organism>
<comment type="caution">
    <text evidence="3">The sequence shown here is derived from an EMBL/GenBank/DDBJ whole genome shotgun (WGS) entry which is preliminary data.</text>
</comment>
<name>A0ABQ0C6U8_9PROT</name>
<dbReference type="RefSeq" id="WP_420904329.1">
    <property type="nucleotide sequence ID" value="NZ_BAAFGK010000004.1"/>
</dbReference>
<gene>
    <name evidence="3" type="ORF">SIID45300_00913</name>
</gene>
<proteinExistence type="predicted"/>
<evidence type="ECO:0000256" key="1">
    <source>
        <dbReference type="SAM" id="MobiDB-lite"/>
    </source>
</evidence>
<reference evidence="3 4" key="1">
    <citation type="submission" date="2024-05" db="EMBL/GenBank/DDBJ databases">
        <authorList>
            <consortium name="Candidatus Magnetaquicoccaceae bacterium FCR-1 genome sequencing consortium"/>
            <person name="Shimoshige H."/>
            <person name="Shimamura S."/>
            <person name="Taoka A."/>
            <person name="Kobayashi H."/>
            <person name="Maekawa T."/>
        </authorList>
    </citation>
    <scope>NUCLEOTIDE SEQUENCE [LARGE SCALE GENOMIC DNA]</scope>
    <source>
        <strain evidence="3 4">FCR-1</strain>
    </source>
</reference>
<dbReference type="EMBL" id="BAAFGK010000004">
    <property type="protein sequence ID" value="GAB0056605.1"/>
    <property type="molecule type" value="Genomic_DNA"/>
</dbReference>
<feature type="compositionally biased region" description="Pro residues" evidence="1">
    <location>
        <begin position="255"/>
        <end position="277"/>
    </location>
</feature>
<evidence type="ECO:0000313" key="4">
    <source>
        <dbReference type="Proteomes" id="UP001628193"/>
    </source>
</evidence>
<keyword evidence="4" id="KW-1185">Reference proteome</keyword>
<feature type="signal peptide" evidence="2">
    <location>
        <begin position="1"/>
        <end position="25"/>
    </location>
</feature>
<feature type="region of interest" description="Disordered" evidence="1">
    <location>
        <begin position="249"/>
        <end position="286"/>
    </location>
</feature>
<sequence>MSMSRSLFKSTLAALAVLTPGLAGAASWYGAPFSADTVMVSPVDPKDRASGKLYVGADRLRSEGVYQGTRKVLIVNIPERKAYTLIPDRKEYHEGLSEALMPPRPDVEKMPDDPQGPCKLDPQLACTHDGSETIHGIQTEKWSVKAKGQGAQHVVRIWVDAGRRIVIRQQPDDGPVMERKLLGIEKIEGRDTEKWEITHSFKERKNSYQQWVDAALRIPVRLGEGRQAAMEVTAIREGPQDAALFQLPAGYKQVNPPPPLGAEGPGLPPAQPPQPPADPRKAPRYQ</sequence>
<reference evidence="3 4" key="2">
    <citation type="submission" date="2024-09" db="EMBL/GenBank/DDBJ databases">
        <title>Draft genome sequence of Candidatus Magnetaquicoccaceae bacterium FCR-1.</title>
        <authorList>
            <person name="Shimoshige H."/>
            <person name="Shimamura S."/>
            <person name="Taoka A."/>
            <person name="Kobayashi H."/>
            <person name="Maekawa T."/>
        </authorList>
    </citation>
    <scope>NUCLEOTIDE SEQUENCE [LARGE SCALE GENOMIC DNA]</scope>
    <source>
        <strain evidence="3 4">FCR-1</strain>
    </source>
</reference>
<evidence type="ECO:0008006" key="5">
    <source>
        <dbReference type="Google" id="ProtNLM"/>
    </source>
</evidence>
<keyword evidence="2" id="KW-0732">Signal</keyword>
<dbReference type="Proteomes" id="UP001628193">
    <property type="component" value="Unassembled WGS sequence"/>
</dbReference>
<accession>A0ABQ0C6U8</accession>